<proteinExistence type="inferred from homology"/>
<protein>
    <recommendedName>
        <fullName evidence="10">DoxX family protein</fullName>
    </recommendedName>
</protein>
<dbReference type="PANTHER" id="PTHR33452">
    <property type="entry name" value="OXIDOREDUCTASE CATD-RELATED"/>
    <property type="match status" value="1"/>
</dbReference>
<gene>
    <name evidence="8" type="ORF">ADK38_30580</name>
</gene>
<evidence type="ECO:0000256" key="3">
    <source>
        <dbReference type="ARBA" id="ARBA00022475"/>
    </source>
</evidence>
<evidence type="ECO:0000313" key="8">
    <source>
        <dbReference type="EMBL" id="KOG86518.1"/>
    </source>
</evidence>
<dbReference type="InterPro" id="IPR032808">
    <property type="entry name" value="DoxX"/>
</dbReference>
<comment type="subcellular location">
    <subcellularLocation>
        <location evidence="1">Cell membrane</location>
        <topology evidence="1">Multi-pass membrane protein</topology>
    </subcellularLocation>
</comment>
<keyword evidence="9" id="KW-1185">Reference proteome</keyword>
<dbReference type="PANTHER" id="PTHR33452:SF1">
    <property type="entry name" value="INNER MEMBRANE PROTEIN YPHA-RELATED"/>
    <property type="match status" value="1"/>
</dbReference>
<evidence type="ECO:0000256" key="5">
    <source>
        <dbReference type="ARBA" id="ARBA00022989"/>
    </source>
</evidence>
<name>A0ABR5IZG7_9ACTN</name>
<dbReference type="EMBL" id="LGUT01002782">
    <property type="protein sequence ID" value="KOG86518.1"/>
    <property type="molecule type" value="Genomic_DNA"/>
</dbReference>
<comment type="caution">
    <text evidence="8">The sequence shown here is derived from an EMBL/GenBank/DDBJ whole genome shotgun (WGS) entry which is preliminary data.</text>
</comment>
<reference evidence="8 9" key="1">
    <citation type="submission" date="2015-07" db="EMBL/GenBank/DDBJ databases">
        <authorList>
            <person name="Ju K.-S."/>
            <person name="Doroghazi J.R."/>
            <person name="Metcalf W.W."/>
        </authorList>
    </citation>
    <scope>NUCLEOTIDE SEQUENCE [LARGE SCALE GENOMIC DNA]</scope>
    <source>
        <strain evidence="8 9">NRRL B-3589</strain>
    </source>
</reference>
<dbReference type="Proteomes" id="UP000037020">
    <property type="component" value="Unassembled WGS sequence"/>
</dbReference>
<keyword evidence="6 7" id="KW-0472">Membrane</keyword>
<evidence type="ECO:0000256" key="4">
    <source>
        <dbReference type="ARBA" id="ARBA00022692"/>
    </source>
</evidence>
<dbReference type="InterPro" id="IPR051907">
    <property type="entry name" value="DoxX-like_oxidoreductase"/>
</dbReference>
<feature type="transmembrane region" description="Helical" evidence="7">
    <location>
        <begin position="124"/>
        <end position="144"/>
    </location>
</feature>
<evidence type="ECO:0000256" key="6">
    <source>
        <dbReference type="ARBA" id="ARBA00023136"/>
    </source>
</evidence>
<dbReference type="Pfam" id="PF07681">
    <property type="entry name" value="DoxX"/>
    <property type="match status" value="1"/>
</dbReference>
<accession>A0ABR5IZG7</accession>
<keyword evidence="5 7" id="KW-1133">Transmembrane helix</keyword>
<evidence type="ECO:0000256" key="2">
    <source>
        <dbReference type="ARBA" id="ARBA00006679"/>
    </source>
</evidence>
<feature type="non-terminal residue" evidence="8">
    <location>
        <position position="1"/>
    </location>
</feature>
<keyword evidence="3" id="KW-1003">Cell membrane</keyword>
<evidence type="ECO:0008006" key="10">
    <source>
        <dbReference type="Google" id="ProtNLM"/>
    </source>
</evidence>
<evidence type="ECO:0000313" key="9">
    <source>
        <dbReference type="Proteomes" id="UP000037020"/>
    </source>
</evidence>
<organism evidence="8 9">
    <name type="scientific">Streptomyces varsoviensis</name>
    <dbReference type="NCBI Taxonomy" id="67373"/>
    <lineage>
        <taxon>Bacteria</taxon>
        <taxon>Bacillati</taxon>
        <taxon>Actinomycetota</taxon>
        <taxon>Actinomycetes</taxon>
        <taxon>Kitasatosporales</taxon>
        <taxon>Streptomycetaceae</taxon>
        <taxon>Streptomyces</taxon>
    </lineage>
</organism>
<evidence type="ECO:0000256" key="1">
    <source>
        <dbReference type="ARBA" id="ARBA00004651"/>
    </source>
</evidence>
<evidence type="ECO:0000256" key="7">
    <source>
        <dbReference type="SAM" id="Phobius"/>
    </source>
</evidence>
<comment type="similarity">
    <text evidence="2">Belongs to the DoxX family.</text>
</comment>
<sequence>GLTIGFGGRKLFGWFGGGGRERTAENFESFGYRDGRAMATLAGATEITAGVGLVTGTATPLAAAALIGEMVNAAAVHRREGLWAENGGYEYPLVLATAAACLAWDGPGPLSVDRALGRERTGPAWGLGAVALGVTAGTAVWRLLRDEKH</sequence>
<keyword evidence="4 7" id="KW-0812">Transmembrane</keyword>